<reference evidence="3 4" key="1">
    <citation type="submission" date="2014-12" db="EMBL/GenBank/DDBJ databases">
        <title>Complete genome sequence of Streptomyces vietnamensis strain GIMV4.0001, a genetic manipulable producer of the benzoisochromanequinone antibiotic granaticin.</title>
        <authorList>
            <person name="Deng M.R."/>
            <person name="Guo J."/>
            <person name="Ma L.Y."/>
            <person name="Feng G.D."/>
            <person name="Mo C.Y."/>
            <person name="Zhu H.H."/>
        </authorList>
    </citation>
    <scope>NUCLEOTIDE SEQUENCE [LARGE SCALE GENOMIC DNA]</scope>
    <source>
        <strain evidence="4">GIMV4.0001</strain>
    </source>
</reference>
<gene>
    <name evidence="3" type="ORF">SVTN_33845</name>
</gene>
<name>A0A0B5I390_9ACTN</name>
<protein>
    <recommendedName>
        <fullName evidence="2">pPIWI-RE three-gene island domain-containing protein</fullName>
    </recommendedName>
</protein>
<dbReference type="HOGENOM" id="CLU_010011_0_0_11"/>
<evidence type="ECO:0000313" key="3">
    <source>
        <dbReference type="EMBL" id="AJF68585.1"/>
    </source>
</evidence>
<sequence>MGGLVKELGDESVRTLLGPLLPREFCQLELGLTFLADHMPGQGVGALWPVLSTYASPRPGLEREVRALRLLMGDMARSGQFLRTLDAYAQLPAQVRGFERGEAPGRQVRPSTVFAPKSSPYLVGRHDTYRQVLKEPVPYSTQTQRRLAPPGSVCIFQRADGSTESVHLPEWINPGEVPVSAPPATGRTREAFSFTRSELVETGEEMDRGLEHHPHITNRNFAGRLGDLDMAVPDVATGKLRDDCTDFMVNGVMQSIGLMNAGKSTLLDGLTVLGVKRGMRGGYVLPSVGESFAKTSFFRTLGIDAVPKIGQRERIRHVAAYWRSLLQDGESTFPEHPDAAARFAVDVCLLDPLIGGEPLEEGERPCRNALQVVGQRGKCDCPLLPVCPRQRADNELGTAQVQITTPAGLVFSRATWSNASMRVVERFQHDLDFLYVDEADDVQRAFDEAFLQHEVLTAPDSGWSTRTRHGIADGLDRDWHRPLQHPKVQQFEELERRHGQARVHLYQLLVAPEGESLRALLAEGPFTGHSLLFRLTRDMYGLGERQDFRHDADGEDAAKEFFEEFLAPLASQPFSEPSEGFAPLLHAMTAAHDTGTDPNGLALDWLREHTPGDKDEDEPVDIDEEAITGDGEGSDVERELTDTEDEATQEEAARVQLLQAGIWAARITASFFEMGKLYPAVAEVLRLPEDLSFLGEQPPKDLLALVPEQPAGNLMALQWQPNPAGDSGALHLVWLRGVGRWLLHHLHDLLAPEGIDGPHVILTSATSWMPTSPKYHIDLPVSLVLRTPPASQDALRASRMHLRPGRVAGAAPVFVSGSGGDRARREQALMQVTASVCVPRPGAPESLLNQVRQHLAADRQQALFVVLSTRDAETVADYVNHKTPYKALHVVRDHDDPGPYGLIRRRVSTFARSGADILVASEGAIQRGHNILNARGVAALGAIFYLVRIHPPADDPSFVLSLLGADAMRRLNNPADLSHPALDAVDLALNLRHGARRTWRHFGQPILFSRLTDKAHRDAFTSNLLNSTYQTSGRGIRGNEPILIYLCDAAFAPRAAQLDETAADTERTSVLVAARTMLRELLTEPPATAGPEERLSYELAQACWSLAGHLYETLDWGR</sequence>
<dbReference type="KEGG" id="svt:SVTN_33845"/>
<evidence type="ECO:0000259" key="2">
    <source>
        <dbReference type="Pfam" id="PF18155"/>
    </source>
</evidence>
<evidence type="ECO:0000313" key="4">
    <source>
        <dbReference type="Proteomes" id="UP000031774"/>
    </source>
</evidence>
<dbReference type="STRING" id="362257.SVTN_33845"/>
<dbReference type="EMBL" id="CP010407">
    <property type="protein sequence ID" value="AJF68585.1"/>
    <property type="molecule type" value="Genomic_DNA"/>
</dbReference>
<evidence type="ECO:0000256" key="1">
    <source>
        <dbReference type="SAM" id="MobiDB-lite"/>
    </source>
</evidence>
<dbReference type="Pfam" id="PF18155">
    <property type="entry name" value="pPIWI_RE_Z"/>
    <property type="match status" value="1"/>
</dbReference>
<dbReference type="AlphaFoldDB" id="A0A0B5I390"/>
<proteinExistence type="predicted"/>
<accession>A0A0B5I390</accession>
<keyword evidence="4" id="KW-1185">Reference proteome</keyword>
<feature type="domain" description="pPIWI-RE three-gene island" evidence="2">
    <location>
        <begin position="20"/>
        <end position="174"/>
    </location>
</feature>
<feature type="region of interest" description="Disordered" evidence="1">
    <location>
        <begin position="605"/>
        <end position="649"/>
    </location>
</feature>
<feature type="compositionally biased region" description="Acidic residues" evidence="1">
    <location>
        <begin position="614"/>
        <end position="627"/>
    </location>
</feature>
<dbReference type="InterPro" id="IPR055254">
    <property type="entry name" value="pPIWI_RE_Z"/>
</dbReference>
<dbReference type="Proteomes" id="UP000031774">
    <property type="component" value="Chromosome"/>
</dbReference>
<organism evidence="3 4">
    <name type="scientific">Streptomyces vietnamensis</name>
    <dbReference type="NCBI Taxonomy" id="362257"/>
    <lineage>
        <taxon>Bacteria</taxon>
        <taxon>Bacillati</taxon>
        <taxon>Actinomycetota</taxon>
        <taxon>Actinomycetes</taxon>
        <taxon>Kitasatosporales</taxon>
        <taxon>Streptomycetaceae</taxon>
        <taxon>Streptomyces</taxon>
    </lineage>
</organism>